<keyword evidence="6" id="KW-1003">Cell membrane</keyword>
<evidence type="ECO:0000256" key="8">
    <source>
        <dbReference type="ARBA" id="ARBA00022982"/>
    </source>
</evidence>
<evidence type="ECO:0000256" key="3">
    <source>
        <dbReference type="ARBA" id="ARBA00011700"/>
    </source>
</evidence>
<evidence type="ECO:0000256" key="5">
    <source>
        <dbReference type="ARBA" id="ARBA00022448"/>
    </source>
</evidence>
<keyword evidence="5" id="KW-0813">Transport</keyword>
<evidence type="ECO:0000256" key="2">
    <source>
        <dbReference type="ARBA" id="ARBA00008079"/>
    </source>
</evidence>
<keyword evidence="7 17" id="KW-0812">Transmembrane</keyword>
<sequence>MSDHSSHSHSTTAGHAPTLSGYLTGFVAALVLTIVPFALVSLGWFSVPATLIVVAVAGAIQVVVHLRYFLHLDMSEEQRWNTISVAFSAVIMFVLVGGTIWLFYSLHYRM</sequence>
<comment type="function">
    <text evidence="12">Cytochrome bo(3) ubiquinol terminal oxidase is the component of the aerobic respiratory chain of E.coli that predominates when cells are grown at high aeration. Has proton pump activity across the membrane in addition to electron transfer, pumping 2 protons/electron.</text>
</comment>
<evidence type="ECO:0000256" key="14">
    <source>
        <dbReference type="ARBA" id="ARBA00030211"/>
    </source>
</evidence>
<proteinExistence type="inferred from homology"/>
<keyword evidence="8" id="KW-0249">Electron transport</keyword>
<comment type="similarity">
    <text evidence="2">Belongs to the cytochrome c oxidase bacterial subunit 4 family.</text>
</comment>
<dbReference type="InterPro" id="IPR050968">
    <property type="entry name" value="Cytochrome_c_oxidase_bac_sub4"/>
</dbReference>
<keyword evidence="19" id="KW-1185">Reference proteome</keyword>
<evidence type="ECO:0000313" key="18">
    <source>
        <dbReference type="EMBL" id="MFC3104232.1"/>
    </source>
</evidence>
<dbReference type="Proteomes" id="UP001595462">
    <property type="component" value="Unassembled WGS sequence"/>
</dbReference>
<dbReference type="NCBIfam" id="TIGR02847">
    <property type="entry name" value="CyoD"/>
    <property type="match status" value="1"/>
</dbReference>
<evidence type="ECO:0000256" key="16">
    <source>
        <dbReference type="ARBA" id="ARBA00032185"/>
    </source>
</evidence>
<evidence type="ECO:0000256" key="17">
    <source>
        <dbReference type="SAM" id="Phobius"/>
    </source>
</evidence>
<evidence type="ECO:0000256" key="4">
    <source>
        <dbReference type="ARBA" id="ARBA00014689"/>
    </source>
</evidence>
<dbReference type="PANTHER" id="PTHR36835">
    <property type="entry name" value="CYTOCHROME BO(3) UBIQUINOL OXIDASE SUBUNIT 4"/>
    <property type="match status" value="1"/>
</dbReference>
<reference evidence="19" key="1">
    <citation type="journal article" date="2019" name="Int. J. Syst. Evol. Microbiol.">
        <title>The Global Catalogue of Microorganisms (GCM) 10K type strain sequencing project: providing services to taxonomists for standard genome sequencing and annotation.</title>
        <authorList>
            <consortium name="The Broad Institute Genomics Platform"/>
            <consortium name="The Broad Institute Genome Sequencing Center for Infectious Disease"/>
            <person name="Wu L."/>
            <person name="Ma J."/>
        </authorList>
    </citation>
    <scope>NUCLEOTIDE SEQUENCE [LARGE SCALE GENOMIC DNA]</scope>
    <source>
        <strain evidence="19">KCTC 52640</strain>
    </source>
</reference>
<evidence type="ECO:0000256" key="12">
    <source>
        <dbReference type="ARBA" id="ARBA00025694"/>
    </source>
</evidence>
<dbReference type="RefSeq" id="WP_380689012.1">
    <property type="nucleotide sequence ID" value="NZ_JBHRSS010000003.1"/>
</dbReference>
<feature type="transmembrane region" description="Helical" evidence="17">
    <location>
        <begin position="21"/>
        <end position="45"/>
    </location>
</feature>
<dbReference type="PANTHER" id="PTHR36835:SF1">
    <property type="entry name" value="CYTOCHROME BO(3) UBIQUINOL OXIDASE SUBUNIT 4"/>
    <property type="match status" value="1"/>
</dbReference>
<evidence type="ECO:0000256" key="9">
    <source>
        <dbReference type="ARBA" id="ARBA00022989"/>
    </source>
</evidence>
<protein>
    <recommendedName>
        <fullName evidence="4">Cytochrome bo(3) ubiquinol oxidase subunit 4</fullName>
    </recommendedName>
    <alternativeName>
        <fullName evidence="16">Cytochrome o ubiquinol oxidase subunit 4</fullName>
    </alternativeName>
    <alternativeName>
        <fullName evidence="13">Oxidase bo(3) subunit 4</fullName>
    </alternativeName>
    <alternativeName>
        <fullName evidence="14">Ubiquinol oxidase polypeptide IV</fullName>
    </alternativeName>
    <alternativeName>
        <fullName evidence="15">Ubiquinol oxidase subunit 4</fullName>
    </alternativeName>
</protein>
<keyword evidence="11 17" id="KW-0472">Membrane</keyword>
<comment type="caution">
    <text evidence="18">The sequence shown here is derived from an EMBL/GenBank/DDBJ whole genome shotgun (WGS) entry which is preliminary data.</text>
</comment>
<dbReference type="EMBL" id="JBHRSS010000003">
    <property type="protein sequence ID" value="MFC3104232.1"/>
    <property type="molecule type" value="Genomic_DNA"/>
</dbReference>
<evidence type="ECO:0000256" key="11">
    <source>
        <dbReference type="ARBA" id="ARBA00023136"/>
    </source>
</evidence>
<evidence type="ECO:0000313" key="19">
    <source>
        <dbReference type="Proteomes" id="UP001595462"/>
    </source>
</evidence>
<evidence type="ECO:0000256" key="10">
    <source>
        <dbReference type="ARBA" id="ARBA00023002"/>
    </source>
</evidence>
<dbReference type="Pfam" id="PF03626">
    <property type="entry name" value="COX4_pro"/>
    <property type="match status" value="1"/>
</dbReference>
<evidence type="ECO:0000256" key="15">
    <source>
        <dbReference type="ARBA" id="ARBA00031887"/>
    </source>
</evidence>
<evidence type="ECO:0000256" key="13">
    <source>
        <dbReference type="ARBA" id="ARBA00030071"/>
    </source>
</evidence>
<feature type="transmembrane region" description="Helical" evidence="17">
    <location>
        <begin position="82"/>
        <end position="104"/>
    </location>
</feature>
<feature type="transmembrane region" description="Helical" evidence="17">
    <location>
        <begin position="51"/>
        <end position="70"/>
    </location>
</feature>
<gene>
    <name evidence="18" type="primary">cyoD</name>
    <name evidence="18" type="ORF">ACFOSU_10025</name>
</gene>
<comment type="subunit">
    <text evidence="3">Heterooctamer of two A chains, two B chains, two C chains and two D chains.</text>
</comment>
<organism evidence="18 19">
    <name type="scientific">Salinisphaera aquimarina</name>
    <dbReference type="NCBI Taxonomy" id="2094031"/>
    <lineage>
        <taxon>Bacteria</taxon>
        <taxon>Pseudomonadati</taxon>
        <taxon>Pseudomonadota</taxon>
        <taxon>Gammaproteobacteria</taxon>
        <taxon>Salinisphaerales</taxon>
        <taxon>Salinisphaeraceae</taxon>
        <taxon>Salinisphaera</taxon>
    </lineage>
</organism>
<name>A0ABV7ERF9_9GAMM</name>
<keyword evidence="10" id="KW-0560">Oxidoreductase</keyword>
<dbReference type="InterPro" id="IPR014210">
    <property type="entry name" value="Cyt_o_ubiqinol_oxidase_su4"/>
</dbReference>
<evidence type="ECO:0000256" key="1">
    <source>
        <dbReference type="ARBA" id="ARBA00004651"/>
    </source>
</evidence>
<evidence type="ECO:0000256" key="7">
    <source>
        <dbReference type="ARBA" id="ARBA00022692"/>
    </source>
</evidence>
<accession>A0ABV7ERF9</accession>
<comment type="subcellular location">
    <subcellularLocation>
        <location evidence="1">Cell membrane</location>
        <topology evidence="1">Multi-pass membrane protein</topology>
    </subcellularLocation>
</comment>
<dbReference type="InterPro" id="IPR005171">
    <property type="entry name" value="Cyt_c_oxidase_su4_prok"/>
</dbReference>
<evidence type="ECO:0000256" key="6">
    <source>
        <dbReference type="ARBA" id="ARBA00022475"/>
    </source>
</evidence>
<keyword evidence="9 17" id="KW-1133">Transmembrane helix</keyword>